<evidence type="ECO:0000313" key="4">
    <source>
        <dbReference type="Proteomes" id="UP001254848"/>
    </source>
</evidence>
<evidence type="ECO:0000259" key="1">
    <source>
        <dbReference type="Pfam" id="PF02625"/>
    </source>
</evidence>
<feature type="domain" description="XdhC Rossmann" evidence="2">
    <location>
        <begin position="199"/>
        <end position="340"/>
    </location>
</feature>
<sequence>MKKLFQAIATRLAAGESLVVATIFDKSGSAPRTAGAKMAITRDGATVGTIGGGRLEADAVRLAAEAFRSRRSILHAFDLSGRDVAGMDMICGGQGEVLLDFIDAADHDNRAVYAGICDAIGRREKAWLITALGDGQGAYRPARRQCLVRHDGSLVGRFDGEPAFLAKLTEGPAKIAIHAEVLEGQRFLVEPVRPTGVAYIFGAGHVSQKIAPLAETVGFRTVVLDDRAEYASRARFPAPTELLVLDSFDRLPALEIDGDSYLVIVTRGHLYDKNILEWSLRTGAGYIGMIGSRRKRDKIYAVLAGQGFGDADFRRVHSPIGTDIGAETPEELAVSIVGELIKVRAERESARHG</sequence>
<dbReference type="PANTHER" id="PTHR30388">
    <property type="entry name" value="ALDEHYDE OXIDOREDUCTASE MOLYBDENUM COFACTOR ASSEMBLY PROTEIN"/>
    <property type="match status" value="1"/>
</dbReference>
<accession>A0ABU3NWS4</accession>
<dbReference type="PANTHER" id="PTHR30388:SF6">
    <property type="entry name" value="XANTHINE DEHYDROGENASE SUBUNIT A-RELATED"/>
    <property type="match status" value="1"/>
</dbReference>
<name>A0ABU3NWS4_9FIRM</name>
<protein>
    <submittedName>
        <fullName evidence="3">XdhC family protein</fullName>
    </submittedName>
</protein>
<dbReference type="InterPro" id="IPR027051">
    <property type="entry name" value="XdhC_Rossmann_dom"/>
</dbReference>
<reference evidence="3 4" key="1">
    <citation type="submission" date="2023-07" db="EMBL/GenBank/DDBJ databases">
        <title>The novel representative of Negativicutes class, Anaeroselena agilis gen. nov. sp. nov.</title>
        <authorList>
            <person name="Prokofeva M.I."/>
            <person name="Elcheninov A.G."/>
            <person name="Klyukina A."/>
            <person name="Kublanov I.V."/>
            <person name="Frolov E.N."/>
            <person name="Podosokorskaya O.A."/>
        </authorList>
    </citation>
    <scope>NUCLEOTIDE SEQUENCE [LARGE SCALE GENOMIC DNA]</scope>
    <source>
        <strain evidence="3 4">4137-cl</strain>
    </source>
</reference>
<dbReference type="Proteomes" id="UP001254848">
    <property type="component" value="Unassembled WGS sequence"/>
</dbReference>
<comment type="caution">
    <text evidence="3">The sequence shown here is derived from an EMBL/GenBank/DDBJ whole genome shotgun (WGS) entry which is preliminary data.</text>
</comment>
<evidence type="ECO:0000313" key="3">
    <source>
        <dbReference type="EMBL" id="MDT8900693.1"/>
    </source>
</evidence>
<evidence type="ECO:0000259" key="2">
    <source>
        <dbReference type="Pfam" id="PF13478"/>
    </source>
</evidence>
<dbReference type="InterPro" id="IPR052698">
    <property type="entry name" value="MoCofactor_Util/Proc"/>
</dbReference>
<dbReference type="EMBL" id="JAUOZS010000001">
    <property type="protein sequence ID" value="MDT8900693.1"/>
    <property type="molecule type" value="Genomic_DNA"/>
</dbReference>
<proteinExistence type="predicted"/>
<dbReference type="Gene3D" id="3.40.50.720">
    <property type="entry name" value="NAD(P)-binding Rossmann-like Domain"/>
    <property type="match status" value="1"/>
</dbReference>
<gene>
    <name evidence="3" type="ORF">Q4T40_05490</name>
</gene>
<dbReference type="InterPro" id="IPR003777">
    <property type="entry name" value="XdhC_CoxI"/>
</dbReference>
<feature type="domain" description="XdhC- CoxI" evidence="1">
    <location>
        <begin position="12"/>
        <end position="77"/>
    </location>
</feature>
<dbReference type="RefSeq" id="WP_413779230.1">
    <property type="nucleotide sequence ID" value="NZ_JAUOZS010000001.1"/>
</dbReference>
<dbReference type="NCBIfam" id="NF045664">
    <property type="entry name" value="XdhC_rel_AOR"/>
    <property type="match status" value="1"/>
</dbReference>
<organism evidence="3 4">
    <name type="scientific">Anaeroselena agilis</name>
    <dbReference type="NCBI Taxonomy" id="3063788"/>
    <lineage>
        <taxon>Bacteria</taxon>
        <taxon>Bacillati</taxon>
        <taxon>Bacillota</taxon>
        <taxon>Negativicutes</taxon>
        <taxon>Acetonemataceae</taxon>
        <taxon>Anaeroselena</taxon>
    </lineage>
</organism>
<keyword evidence="4" id="KW-1185">Reference proteome</keyword>
<dbReference type="Pfam" id="PF13478">
    <property type="entry name" value="XdhC_C"/>
    <property type="match status" value="1"/>
</dbReference>
<dbReference type="Pfam" id="PF02625">
    <property type="entry name" value="XdhC_CoxI"/>
    <property type="match status" value="1"/>
</dbReference>